<protein>
    <recommendedName>
        <fullName evidence="1">Bacterial toxin 50 domain-containing protein</fullName>
    </recommendedName>
</protein>
<reference evidence="2 3" key="1">
    <citation type="submission" date="2018-07" db="EMBL/GenBank/DDBJ databases">
        <title>Genome sequences of six Lactobacillus spp. isolated from bumble bee guts.</title>
        <authorList>
            <person name="Motta E.V.S."/>
            <person name="Moran N.A."/>
        </authorList>
    </citation>
    <scope>NUCLEOTIDE SEQUENCE [LARGE SCALE GENOMIC DNA]</scope>
    <source>
        <strain evidence="2 3">OCC3</strain>
    </source>
</reference>
<organism evidence="2 3">
    <name type="scientific">Lactobacillus bombicola</name>
    <dbReference type="NCBI Taxonomy" id="1505723"/>
    <lineage>
        <taxon>Bacteria</taxon>
        <taxon>Bacillati</taxon>
        <taxon>Bacillota</taxon>
        <taxon>Bacilli</taxon>
        <taxon>Lactobacillales</taxon>
        <taxon>Lactobacillaceae</taxon>
        <taxon>Lactobacillus</taxon>
    </lineage>
</organism>
<dbReference type="Pfam" id="PF15542">
    <property type="entry name" value="Ntox50"/>
    <property type="match status" value="1"/>
</dbReference>
<feature type="domain" description="Bacterial toxin 50" evidence="1">
    <location>
        <begin position="60"/>
        <end position="151"/>
    </location>
</feature>
<comment type="caution">
    <text evidence="2">The sequence shown here is derived from an EMBL/GenBank/DDBJ whole genome shotgun (WGS) entry which is preliminary data.</text>
</comment>
<evidence type="ECO:0000313" key="3">
    <source>
        <dbReference type="Proteomes" id="UP000265862"/>
    </source>
</evidence>
<dbReference type="AlphaFoldDB" id="A0A396SYQ3"/>
<dbReference type="EMBL" id="QOCV01000005">
    <property type="protein sequence ID" value="RHW54729.1"/>
    <property type="molecule type" value="Genomic_DNA"/>
</dbReference>
<proteinExistence type="predicted"/>
<name>A0A396SYQ3_9LACO</name>
<dbReference type="Proteomes" id="UP000265862">
    <property type="component" value="Unassembled WGS sequence"/>
</dbReference>
<sequence>MPDDQVRWSRDPETGKGTYVDNMTFDEWKQAVDYQRKAQTIPNNATRYIKTGKFDWNELNAEQYNKHVKGTPEFDNYAKGRKRPVSELIISPVETQALIDKYGKKRQNTDKQKVLFNHNSYIGLWADINGNYYPTKQGRIGYSKRGCHVTPQKPDYLK</sequence>
<evidence type="ECO:0000313" key="2">
    <source>
        <dbReference type="EMBL" id="RHW54729.1"/>
    </source>
</evidence>
<gene>
    <name evidence="2" type="ORF">DS835_03770</name>
</gene>
<dbReference type="InterPro" id="IPR029100">
    <property type="entry name" value="Ntox50"/>
</dbReference>
<evidence type="ECO:0000259" key="1">
    <source>
        <dbReference type="Pfam" id="PF15542"/>
    </source>
</evidence>
<accession>A0A396SYQ3</accession>